<proteinExistence type="predicted"/>
<gene>
    <name evidence="1" type="ORF">H1Bulk29242_000003</name>
</gene>
<sequence>MRVVIRAPYRTYQKVLNTMSNSLPTRIRKRDRRAPDSIINTDHVWGHSTVGGPGGTKEDQWWIWRACLWNSSEWCEDQNHREHYKSIEDQNLHTYTLVGTMTTKDRGGPLWVRRVTREHFPGATRTWENSQGQDLGDQGNWARSVQSGYQMIGGNGSGLTSNTSGPVNWSTGSIPSKGLINFGLWSPKAWNKFKPLNPKVSTSQFVAELRELPKLFIKCRTTLDFFRSLGDAYLNWEFGWKPFLKDLQAFFTEVLRFNERYEQLVRDNGKPVYRQGEVFRDIDTVTNSVYRDIGGDILTPGFETAAYVEWFGPGGYRLLPQSQIRTTTTSQKYWFAGSFKYFLQPFGSMRYQEEIARIVYGVDLTPRLLWELLPWSWLADWFTSVGDSIENLVEINLDSLVAEYAYTMGHYRVVQEDTWSNGITTASFKETSEIKARVQATPFGFGIDSSSFTTRQNAILAALALSRS</sequence>
<organism evidence="1">
    <name type="scientific">Leviviridae sp</name>
    <dbReference type="NCBI Taxonomy" id="2027243"/>
    <lineage>
        <taxon>Viruses</taxon>
        <taxon>Riboviria</taxon>
        <taxon>Orthornavirae</taxon>
        <taxon>Lenarviricota</taxon>
        <taxon>Leviviricetes</taxon>
        <taxon>Norzivirales</taxon>
        <taxon>Fiersviridae</taxon>
    </lineage>
</organism>
<accession>A0A514DBL5</accession>
<protein>
    <recommendedName>
        <fullName evidence="2">Maturation</fullName>
    </recommendedName>
</protein>
<evidence type="ECO:0008006" key="2">
    <source>
        <dbReference type="Google" id="ProtNLM"/>
    </source>
</evidence>
<evidence type="ECO:0000313" key="1">
    <source>
        <dbReference type="EMBL" id="QDH91003.1"/>
    </source>
</evidence>
<reference evidence="1" key="1">
    <citation type="submission" date="2019-05" db="EMBL/GenBank/DDBJ databases">
        <title>Metatranscriptomic reconstruction reveals RNA viruses with the potential to shape carbon cycling in soil.</title>
        <authorList>
            <person name="Starr E.P."/>
            <person name="Nuccio E."/>
            <person name="Pett-Ridge J."/>
            <person name="Banfield J.F."/>
            <person name="Firestone M.K."/>
        </authorList>
    </citation>
    <scope>NUCLEOTIDE SEQUENCE</scope>
    <source>
        <strain evidence="1">H1_Bulk_29_scaffold_242</strain>
    </source>
</reference>
<name>A0A514DBL5_9VIRU</name>
<dbReference type="EMBL" id="MN035944">
    <property type="protein sequence ID" value="QDH91003.1"/>
    <property type="molecule type" value="Genomic_RNA"/>
</dbReference>